<proteinExistence type="predicted"/>
<dbReference type="HOGENOM" id="CLU_1984087_0_0_1"/>
<gene>
    <name evidence="1" type="ORF">LOTGIDRAFT_161214</name>
</gene>
<protein>
    <submittedName>
        <fullName evidence="1">Uncharacterized protein</fullName>
    </submittedName>
</protein>
<dbReference type="KEGG" id="lgi:LOTGIDRAFT_161214"/>
<dbReference type="CTD" id="20238644"/>
<organism evidence="1 2">
    <name type="scientific">Lottia gigantea</name>
    <name type="common">Giant owl limpet</name>
    <dbReference type="NCBI Taxonomy" id="225164"/>
    <lineage>
        <taxon>Eukaryota</taxon>
        <taxon>Metazoa</taxon>
        <taxon>Spiralia</taxon>
        <taxon>Lophotrochozoa</taxon>
        <taxon>Mollusca</taxon>
        <taxon>Gastropoda</taxon>
        <taxon>Patellogastropoda</taxon>
        <taxon>Lottioidea</taxon>
        <taxon>Lottiidae</taxon>
        <taxon>Lottia</taxon>
    </lineage>
</organism>
<evidence type="ECO:0000313" key="2">
    <source>
        <dbReference type="Proteomes" id="UP000030746"/>
    </source>
</evidence>
<dbReference type="Proteomes" id="UP000030746">
    <property type="component" value="Unassembled WGS sequence"/>
</dbReference>
<dbReference type="EMBL" id="KB201802">
    <property type="protein sequence ID" value="ESO94513.1"/>
    <property type="molecule type" value="Genomic_DNA"/>
</dbReference>
<dbReference type="AlphaFoldDB" id="V3ZSU0"/>
<dbReference type="GeneID" id="20238644"/>
<reference evidence="1 2" key="1">
    <citation type="journal article" date="2013" name="Nature">
        <title>Insights into bilaterian evolution from three spiralian genomes.</title>
        <authorList>
            <person name="Simakov O."/>
            <person name="Marletaz F."/>
            <person name="Cho S.J."/>
            <person name="Edsinger-Gonzales E."/>
            <person name="Havlak P."/>
            <person name="Hellsten U."/>
            <person name="Kuo D.H."/>
            <person name="Larsson T."/>
            <person name="Lv J."/>
            <person name="Arendt D."/>
            <person name="Savage R."/>
            <person name="Osoegawa K."/>
            <person name="de Jong P."/>
            <person name="Grimwood J."/>
            <person name="Chapman J.A."/>
            <person name="Shapiro H."/>
            <person name="Aerts A."/>
            <person name="Otillar R.P."/>
            <person name="Terry A.Y."/>
            <person name="Boore J.L."/>
            <person name="Grigoriev I.V."/>
            <person name="Lindberg D.R."/>
            <person name="Seaver E.C."/>
            <person name="Weisblat D.A."/>
            <person name="Putnam N.H."/>
            <person name="Rokhsar D.S."/>
        </authorList>
    </citation>
    <scope>NUCLEOTIDE SEQUENCE [LARGE SCALE GENOMIC DNA]</scope>
</reference>
<accession>V3ZSU0</accession>
<dbReference type="RefSeq" id="XP_009054797.1">
    <property type="nucleotide sequence ID" value="XM_009056549.1"/>
</dbReference>
<keyword evidence="2" id="KW-1185">Reference proteome</keyword>
<dbReference type="OMA" id="IKRNTWW"/>
<name>V3ZSU0_LOTGI</name>
<evidence type="ECO:0000313" key="1">
    <source>
        <dbReference type="EMBL" id="ESO94513.1"/>
    </source>
</evidence>
<sequence length="126" mass="14442">MQASFSYEGILKTSFSSVLPLGLSFARSLSPLDDNYWLDNLDKRNSWWSKKSVDDFNNISQQGDTIEDNQREDSSASLYSCYVENCVPDFIACSKTSSSKSEFKTCKIQHRVCSRQCWTISRPDRL</sequence>
<dbReference type="OrthoDB" id="6043301at2759"/>